<feature type="region of interest" description="Disordered" evidence="1">
    <location>
        <begin position="33"/>
        <end position="67"/>
    </location>
</feature>
<dbReference type="EMBL" id="KZ825069">
    <property type="protein sequence ID" value="RAH55384.1"/>
    <property type="molecule type" value="Genomic_DNA"/>
</dbReference>
<sequence>MSLSAEAVIGLLALLVACVPGVCWIVRHIRHQRRPSQNRHENPETHQSNLHSLRPSESSPPTQSVTGRSFYRQSNRTSQPNLVELLQTFFSQNRAPNHDLESGILLYARTFYSDRFEYMEPLMGTSTATGGAEHTGQHEQVQSAWENGRQTLNAPQ</sequence>
<reference evidence="2 3" key="1">
    <citation type="submission" date="2018-02" db="EMBL/GenBank/DDBJ databases">
        <title>The genomes of Aspergillus section Nigri reveals drivers in fungal speciation.</title>
        <authorList>
            <consortium name="DOE Joint Genome Institute"/>
            <person name="Vesth T.C."/>
            <person name="Nybo J."/>
            <person name="Theobald S."/>
            <person name="Brandl J."/>
            <person name="Frisvad J.C."/>
            <person name="Nielsen K.F."/>
            <person name="Lyhne E.K."/>
            <person name="Kogle M.E."/>
            <person name="Kuo A."/>
            <person name="Riley R."/>
            <person name="Clum A."/>
            <person name="Nolan M."/>
            <person name="Lipzen A."/>
            <person name="Salamov A."/>
            <person name="Henrissat B."/>
            <person name="Wiebenga A."/>
            <person name="De vries R.P."/>
            <person name="Grigoriev I.V."/>
            <person name="Mortensen U.H."/>
            <person name="Andersen M.R."/>
            <person name="Baker S.E."/>
        </authorList>
    </citation>
    <scope>NUCLEOTIDE SEQUENCE [LARGE SCALE GENOMIC DNA]</scope>
    <source>
        <strain evidence="2 3">CBS 112811</strain>
    </source>
</reference>
<evidence type="ECO:0000256" key="1">
    <source>
        <dbReference type="SAM" id="MobiDB-lite"/>
    </source>
</evidence>
<dbReference type="Proteomes" id="UP000249526">
    <property type="component" value="Unassembled WGS sequence"/>
</dbReference>
<protein>
    <submittedName>
        <fullName evidence="2">Uncharacterized protein</fullName>
    </submittedName>
</protein>
<evidence type="ECO:0000313" key="3">
    <source>
        <dbReference type="Proteomes" id="UP000249526"/>
    </source>
</evidence>
<accession>A0A8G1VJ98</accession>
<feature type="compositionally biased region" description="Polar residues" evidence="1">
    <location>
        <begin position="138"/>
        <end position="156"/>
    </location>
</feature>
<feature type="region of interest" description="Disordered" evidence="1">
    <location>
        <begin position="128"/>
        <end position="156"/>
    </location>
</feature>
<gene>
    <name evidence="2" type="ORF">BO85DRAFT_84027</name>
</gene>
<proteinExistence type="predicted"/>
<organism evidence="2 3">
    <name type="scientific">Aspergillus piperis CBS 112811</name>
    <dbReference type="NCBI Taxonomy" id="1448313"/>
    <lineage>
        <taxon>Eukaryota</taxon>
        <taxon>Fungi</taxon>
        <taxon>Dikarya</taxon>
        <taxon>Ascomycota</taxon>
        <taxon>Pezizomycotina</taxon>
        <taxon>Eurotiomycetes</taxon>
        <taxon>Eurotiomycetidae</taxon>
        <taxon>Eurotiales</taxon>
        <taxon>Aspergillaceae</taxon>
        <taxon>Aspergillus</taxon>
        <taxon>Aspergillus subgen. Circumdati</taxon>
    </lineage>
</organism>
<name>A0A8G1VJ98_9EURO</name>
<evidence type="ECO:0000313" key="2">
    <source>
        <dbReference type="EMBL" id="RAH55384.1"/>
    </source>
</evidence>
<feature type="compositionally biased region" description="Polar residues" evidence="1">
    <location>
        <begin position="45"/>
        <end position="67"/>
    </location>
</feature>
<dbReference type="GeneID" id="37169125"/>
<dbReference type="RefSeq" id="XP_025513306.1">
    <property type="nucleotide sequence ID" value="XM_025665723.1"/>
</dbReference>
<dbReference type="AlphaFoldDB" id="A0A8G1VJ98"/>
<keyword evidence="3" id="KW-1185">Reference proteome</keyword>